<gene>
    <name evidence="8" type="ORF">C8N46_10513</name>
</gene>
<dbReference type="InterPro" id="IPR036286">
    <property type="entry name" value="LexA/Signal_pep-like_sf"/>
</dbReference>
<keyword evidence="9" id="KW-1185">Reference proteome</keyword>
<proteinExistence type="inferred from homology"/>
<comment type="similarity">
    <text evidence="2 6">Belongs to the peptidase S26 family.</text>
</comment>
<dbReference type="GO" id="GO:0009003">
    <property type="term" value="F:signal peptidase activity"/>
    <property type="evidence" value="ECO:0007669"/>
    <property type="project" value="UniProtKB-EC"/>
</dbReference>
<dbReference type="GO" id="GO:0016020">
    <property type="term" value="C:membrane"/>
    <property type="evidence" value="ECO:0007669"/>
    <property type="project" value="UniProtKB-SubCell"/>
</dbReference>
<accession>A0A2T6BXP8</accession>
<dbReference type="AlphaFoldDB" id="A0A2T6BXP8"/>
<dbReference type="InterPro" id="IPR000223">
    <property type="entry name" value="Pept_S26A_signal_pept_1"/>
</dbReference>
<comment type="catalytic activity">
    <reaction evidence="1 6">
        <text>Cleavage of hydrophobic, N-terminal signal or leader sequences from secreted and periplasmic proteins.</text>
        <dbReference type="EC" id="3.4.21.89"/>
    </reaction>
</comment>
<dbReference type="PANTHER" id="PTHR43390">
    <property type="entry name" value="SIGNAL PEPTIDASE I"/>
    <property type="match status" value="1"/>
</dbReference>
<comment type="subcellular location">
    <subcellularLocation>
        <location evidence="6">Membrane</location>
        <topology evidence="6">Single-pass type II membrane protein</topology>
    </subcellularLocation>
</comment>
<evidence type="ECO:0000256" key="2">
    <source>
        <dbReference type="ARBA" id="ARBA00009370"/>
    </source>
</evidence>
<evidence type="ECO:0000256" key="3">
    <source>
        <dbReference type="ARBA" id="ARBA00013208"/>
    </source>
</evidence>
<dbReference type="PANTHER" id="PTHR43390:SF1">
    <property type="entry name" value="CHLOROPLAST PROCESSING PEPTIDASE"/>
    <property type="match status" value="1"/>
</dbReference>
<keyword evidence="6" id="KW-0812">Transmembrane</keyword>
<comment type="caution">
    <text evidence="8">The sequence shown here is derived from an EMBL/GenBank/DDBJ whole genome shotgun (WGS) entry which is preliminary data.</text>
</comment>
<dbReference type="RefSeq" id="WP_317046701.1">
    <property type="nucleotide sequence ID" value="NZ_QBKT01000005.1"/>
</dbReference>
<feature type="transmembrane region" description="Helical" evidence="6">
    <location>
        <begin position="7"/>
        <end position="33"/>
    </location>
</feature>
<dbReference type="InterPro" id="IPR019758">
    <property type="entry name" value="Pept_S26A_signal_pept_1_CS"/>
</dbReference>
<dbReference type="GO" id="GO:0006465">
    <property type="term" value="P:signal peptide processing"/>
    <property type="evidence" value="ECO:0007669"/>
    <property type="project" value="InterPro"/>
</dbReference>
<dbReference type="EC" id="3.4.21.89" evidence="3 6"/>
<sequence>MNKKLKITLYIVVGLIVVYQILNMTGILAFFSIPTSSSEPTIKRGSFIIASNLITPKRGDFITYNFEDTQFGKTIFMHRLCAMENDTLEIREGTLFVNGKNVDTNYNLQYSYFLSEEEFKALPKNTIKDFFRIQPQGNDSYLVHLEEKDAAKYKLASKRAITPKDKTDQNIKAKFQQHWNKDFFGPLIIHKGKVFVLGDNRDNSMDSRHYGLVDMEDITGVYLATLFVIDSN</sequence>
<dbReference type="EMBL" id="QBKT01000005">
    <property type="protein sequence ID" value="PTX60859.1"/>
    <property type="molecule type" value="Genomic_DNA"/>
</dbReference>
<evidence type="ECO:0000256" key="5">
    <source>
        <dbReference type="ARBA" id="ARBA00022801"/>
    </source>
</evidence>
<organism evidence="8 9">
    <name type="scientific">Kordia periserrulae</name>
    <dbReference type="NCBI Taxonomy" id="701523"/>
    <lineage>
        <taxon>Bacteria</taxon>
        <taxon>Pseudomonadati</taxon>
        <taxon>Bacteroidota</taxon>
        <taxon>Flavobacteriia</taxon>
        <taxon>Flavobacteriales</taxon>
        <taxon>Flavobacteriaceae</taxon>
        <taxon>Kordia</taxon>
    </lineage>
</organism>
<reference evidence="8 9" key="1">
    <citation type="submission" date="2018-04" db="EMBL/GenBank/DDBJ databases">
        <title>Genomic Encyclopedia of Archaeal and Bacterial Type Strains, Phase II (KMG-II): from individual species to whole genera.</title>
        <authorList>
            <person name="Goeker M."/>
        </authorList>
    </citation>
    <scope>NUCLEOTIDE SEQUENCE [LARGE SCALE GENOMIC DNA]</scope>
    <source>
        <strain evidence="8 9">DSM 25731</strain>
    </source>
</reference>
<dbReference type="Proteomes" id="UP000244090">
    <property type="component" value="Unassembled WGS sequence"/>
</dbReference>
<evidence type="ECO:0000313" key="9">
    <source>
        <dbReference type="Proteomes" id="UP000244090"/>
    </source>
</evidence>
<keyword evidence="5 6" id="KW-0378">Hydrolase</keyword>
<dbReference type="CDD" id="cd06530">
    <property type="entry name" value="S26_SPase_I"/>
    <property type="match status" value="1"/>
</dbReference>
<evidence type="ECO:0000313" key="8">
    <source>
        <dbReference type="EMBL" id="PTX60859.1"/>
    </source>
</evidence>
<dbReference type="GO" id="GO:0004252">
    <property type="term" value="F:serine-type endopeptidase activity"/>
    <property type="evidence" value="ECO:0007669"/>
    <property type="project" value="InterPro"/>
</dbReference>
<keyword evidence="6" id="KW-0472">Membrane</keyword>
<dbReference type="Pfam" id="PF10502">
    <property type="entry name" value="Peptidase_S26"/>
    <property type="match status" value="1"/>
</dbReference>
<feature type="domain" description="Peptidase S26" evidence="7">
    <location>
        <begin position="12"/>
        <end position="222"/>
    </location>
</feature>
<dbReference type="InterPro" id="IPR019533">
    <property type="entry name" value="Peptidase_S26"/>
</dbReference>
<evidence type="ECO:0000256" key="6">
    <source>
        <dbReference type="RuleBase" id="RU362042"/>
    </source>
</evidence>
<protein>
    <recommendedName>
        <fullName evidence="4 6">Signal peptidase I</fullName>
        <ecNumber evidence="3 6">3.4.21.89</ecNumber>
    </recommendedName>
</protein>
<keyword evidence="6" id="KW-1133">Transmembrane helix</keyword>
<dbReference type="PRINTS" id="PR00727">
    <property type="entry name" value="LEADERPTASE"/>
</dbReference>
<evidence type="ECO:0000256" key="1">
    <source>
        <dbReference type="ARBA" id="ARBA00000677"/>
    </source>
</evidence>
<keyword evidence="6" id="KW-0645">Protease</keyword>
<name>A0A2T6BXP8_9FLAO</name>
<dbReference type="PROSITE" id="PS00761">
    <property type="entry name" value="SPASE_I_3"/>
    <property type="match status" value="1"/>
</dbReference>
<dbReference type="NCBIfam" id="TIGR02227">
    <property type="entry name" value="sigpep_I_bact"/>
    <property type="match status" value="1"/>
</dbReference>
<evidence type="ECO:0000256" key="4">
    <source>
        <dbReference type="ARBA" id="ARBA00019232"/>
    </source>
</evidence>
<dbReference type="Gene3D" id="2.10.109.10">
    <property type="entry name" value="Umud Fragment, subunit A"/>
    <property type="match status" value="1"/>
</dbReference>
<evidence type="ECO:0000259" key="7">
    <source>
        <dbReference type="Pfam" id="PF10502"/>
    </source>
</evidence>
<dbReference type="SUPFAM" id="SSF51306">
    <property type="entry name" value="LexA/Signal peptidase"/>
    <property type="match status" value="1"/>
</dbReference>